<evidence type="ECO:0000313" key="1">
    <source>
        <dbReference type="EMBL" id="OTF72842.1"/>
    </source>
</evidence>
<proteinExistence type="predicted"/>
<sequence>MYFNLLIIYECCDNGDVENKKWKENNRIHFKFKGWSGVSGKMQMEPKYRYCTHRTCKWMAFN</sequence>
<evidence type="ECO:0000313" key="2">
    <source>
        <dbReference type="Proteomes" id="UP000194236"/>
    </source>
</evidence>
<comment type="caution">
    <text evidence="1">The sequence shown here is derived from an EMBL/GenBank/DDBJ whole genome shotgun (WGS) entry which is preliminary data.</text>
</comment>
<dbReference type="AlphaFoldDB" id="A0A1Y3AWG2"/>
<keyword evidence="2" id="KW-1185">Reference proteome</keyword>
<dbReference type="EMBL" id="MUJZ01054352">
    <property type="protein sequence ID" value="OTF72842.1"/>
    <property type="molecule type" value="Genomic_DNA"/>
</dbReference>
<organism evidence="1 2">
    <name type="scientific">Euroglyphus maynei</name>
    <name type="common">Mayne's house dust mite</name>
    <dbReference type="NCBI Taxonomy" id="6958"/>
    <lineage>
        <taxon>Eukaryota</taxon>
        <taxon>Metazoa</taxon>
        <taxon>Ecdysozoa</taxon>
        <taxon>Arthropoda</taxon>
        <taxon>Chelicerata</taxon>
        <taxon>Arachnida</taxon>
        <taxon>Acari</taxon>
        <taxon>Acariformes</taxon>
        <taxon>Sarcoptiformes</taxon>
        <taxon>Astigmata</taxon>
        <taxon>Psoroptidia</taxon>
        <taxon>Analgoidea</taxon>
        <taxon>Pyroglyphidae</taxon>
        <taxon>Pyroglyphinae</taxon>
        <taxon>Euroglyphus</taxon>
    </lineage>
</organism>
<reference evidence="1 2" key="1">
    <citation type="submission" date="2017-03" db="EMBL/GenBank/DDBJ databases">
        <title>Genome Survey of Euroglyphus maynei.</title>
        <authorList>
            <person name="Arlian L.G."/>
            <person name="Morgan M.S."/>
            <person name="Rider S.D."/>
        </authorList>
    </citation>
    <scope>NUCLEOTIDE SEQUENCE [LARGE SCALE GENOMIC DNA]</scope>
    <source>
        <strain evidence="1">Arlian Lab</strain>
        <tissue evidence="1">Whole body</tissue>
    </source>
</reference>
<protein>
    <submittedName>
        <fullName evidence="1">Uncharacterized protein</fullName>
    </submittedName>
</protein>
<accession>A0A1Y3AWG2</accession>
<gene>
    <name evidence="1" type="ORF">BLA29_009975</name>
</gene>
<dbReference type="Proteomes" id="UP000194236">
    <property type="component" value="Unassembled WGS sequence"/>
</dbReference>
<name>A0A1Y3AWG2_EURMA</name>